<keyword evidence="2" id="KW-1185">Reference proteome</keyword>
<dbReference type="AlphaFoldDB" id="A0A2A3EGZ1"/>
<reference evidence="1 2" key="1">
    <citation type="submission" date="2014-07" db="EMBL/GenBank/DDBJ databases">
        <title>Genomic and transcriptomic analysis on Apis cerana provide comprehensive insights into honey bee biology.</title>
        <authorList>
            <person name="Diao Q."/>
            <person name="Sun L."/>
            <person name="Zheng H."/>
            <person name="Zheng H."/>
            <person name="Xu S."/>
            <person name="Wang S."/>
            <person name="Zeng Z."/>
            <person name="Hu F."/>
            <person name="Su S."/>
            <person name="Wu J."/>
        </authorList>
    </citation>
    <scope>NUCLEOTIDE SEQUENCE [LARGE SCALE GENOMIC DNA]</scope>
    <source>
        <tissue evidence="1">Pupae without intestine</tissue>
    </source>
</reference>
<sequence>MDNIEKVINLLHKRRTIREEQFAIEEKKQITEYSNLINTLQTIKDERNNYKESIVKNLQSLTMHKHSIYKLIYNAENISGLPVSHNYHRQAIMFLSEGIDFINKLQDIFKNFDNIDKKNNINSMNMLHDIIFCTKSIGNELCKVKSLISDIKTLQKNTEILQEYCLVNDDTLYEKEF</sequence>
<accession>A0A2A3EGZ1</accession>
<dbReference type="Proteomes" id="UP000242457">
    <property type="component" value="Unassembled WGS sequence"/>
</dbReference>
<dbReference type="EMBL" id="KZ288253">
    <property type="protein sequence ID" value="PBC30978.1"/>
    <property type="molecule type" value="Genomic_DNA"/>
</dbReference>
<organism evidence="1 2">
    <name type="scientific">Apis cerana cerana</name>
    <name type="common">Oriental honeybee</name>
    <dbReference type="NCBI Taxonomy" id="94128"/>
    <lineage>
        <taxon>Eukaryota</taxon>
        <taxon>Metazoa</taxon>
        <taxon>Ecdysozoa</taxon>
        <taxon>Arthropoda</taxon>
        <taxon>Hexapoda</taxon>
        <taxon>Insecta</taxon>
        <taxon>Pterygota</taxon>
        <taxon>Neoptera</taxon>
        <taxon>Endopterygota</taxon>
        <taxon>Hymenoptera</taxon>
        <taxon>Apocrita</taxon>
        <taxon>Aculeata</taxon>
        <taxon>Apoidea</taxon>
        <taxon>Anthophila</taxon>
        <taxon>Apidae</taxon>
        <taxon>Apis</taxon>
    </lineage>
</organism>
<gene>
    <name evidence="1" type="ORF">APICC_06092</name>
</gene>
<evidence type="ECO:0000313" key="1">
    <source>
        <dbReference type="EMBL" id="PBC30978.1"/>
    </source>
</evidence>
<evidence type="ECO:0000313" key="2">
    <source>
        <dbReference type="Proteomes" id="UP000242457"/>
    </source>
</evidence>
<protein>
    <submittedName>
        <fullName evidence="1">Uncharacterized protein</fullName>
    </submittedName>
</protein>
<proteinExistence type="predicted"/>
<dbReference type="OrthoDB" id="7549823at2759"/>
<name>A0A2A3EGZ1_APICC</name>